<dbReference type="GO" id="GO:0003677">
    <property type="term" value="F:DNA binding"/>
    <property type="evidence" value="ECO:0007669"/>
    <property type="project" value="UniProtKB-KW"/>
</dbReference>
<dbReference type="AlphaFoldDB" id="A0AA86PNS6"/>
<evidence type="ECO:0000313" key="2">
    <source>
        <dbReference type="EMBL" id="CAL6080896.1"/>
    </source>
</evidence>
<protein>
    <submittedName>
        <fullName evidence="1">Homeobox-like domain superfamily</fullName>
    </submittedName>
    <submittedName>
        <fullName evidence="2">Homeobox-like_domain superfamily</fullName>
    </submittedName>
</protein>
<organism evidence="1">
    <name type="scientific">Hexamita inflata</name>
    <dbReference type="NCBI Taxonomy" id="28002"/>
    <lineage>
        <taxon>Eukaryota</taxon>
        <taxon>Metamonada</taxon>
        <taxon>Diplomonadida</taxon>
        <taxon>Hexamitidae</taxon>
        <taxon>Hexamitinae</taxon>
        <taxon>Hexamita</taxon>
    </lineage>
</organism>
<evidence type="ECO:0000313" key="1">
    <source>
        <dbReference type="EMBL" id="CAI9943424.1"/>
    </source>
</evidence>
<evidence type="ECO:0000313" key="3">
    <source>
        <dbReference type="Proteomes" id="UP001642409"/>
    </source>
</evidence>
<dbReference type="EMBL" id="CAXDID020000349">
    <property type="protein sequence ID" value="CAL6080896.1"/>
    <property type="molecule type" value="Genomic_DNA"/>
</dbReference>
<keyword evidence="1" id="KW-0371">Homeobox</keyword>
<gene>
    <name evidence="1" type="ORF">HINF_LOCUS31069</name>
    <name evidence="2" type="ORF">HINF_LOCUS60084</name>
</gene>
<reference evidence="2 3" key="2">
    <citation type="submission" date="2024-07" db="EMBL/GenBank/DDBJ databases">
        <authorList>
            <person name="Akdeniz Z."/>
        </authorList>
    </citation>
    <scope>NUCLEOTIDE SEQUENCE [LARGE SCALE GENOMIC DNA]</scope>
</reference>
<proteinExistence type="predicted"/>
<keyword evidence="1" id="KW-0238">DNA-binding</keyword>
<accession>A0AA86PNS6</accession>
<dbReference type="InterPro" id="IPR009057">
    <property type="entry name" value="Homeodomain-like_sf"/>
</dbReference>
<keyword evidence="3" id="KW-1185">Reference proteome</keyword>
<dbReference type="SUPFAM" id="SSF46689">
    <property type="entry name" value="Homeodomain-like"/>
    <property type="match status" value="1"/>
</dbReference>
<name>A0AA86PNS6_9EUKA</name>
<comment type="caution">
    <text evidence="1">The sequence shown here is derived from an EMBL/GenBank/DDBJ whole genome shotgun (WGS) entry which is preliminary data.</text>
</comment>
<dbReference type="Proteomes" id="UP001642409">
    <property type="component" value="Unassembled WGS sequence"/>
</dbReference>
<reference evidence="1" key="1">
    <citation type="submission" date="2023-06" db="EMBL/GenBank/DDBJ databases">
        <authorList>
            <person name="Kurt Z."/>
        </authorList>
    </citation>
    <scope>NUCLEOTIDE SEQUENCE</scope>
</reference>
<sequence>MKEMMDDKIFNELAENFVLLQSIHAHIHQINSIGRKHTKFIKDKWTHEENALMEFAKTMFGRNCVAISEIVASKSPAQVYQRIRYLKERSSRKESVLINNDWFNM</sequence>
<dbReference type="Gene3D" id="1.20.58.1880">
    <property type="match status" value="1"/>
</dbReference>
<dbReference type="EMBL" id="CATOUU010000715">
    <property type="protein sequence ID" value="CAI9943424.1"/>
    <property type="molecule type" value="Genomic_DNA"/>
</dbReference>